<dbReference type="Gene3D" id="1.25.40.10">
    <property type="entry name" value="Tetratricopeptide repeat domain"/>
    <property type="match status" value="3"/>
</dbReference>
<dbReference type="Proteomes" id="UP000886111">
    <property type="component" value="Unassembled WGS sequence"/>
</dbReference>
<dbReference type="PROSITE" id="PS50005">
    <property type="entry name" value="TPR"/>
    <property type="match status" value="5"/>
</dbReference>
<evidence type="ECO:0000256" key="1">
    <source>
        <dbReference type="PROSITE-ProRule" id="PRU00339"/>
    </source>
</evidence>
<feature type="repeat" description="TPR" evidence="1">
    <location>
        <begin position="515"/>
        <end position="548"/>
    </location>
</feature>
<dbReference type="InterPro" id="IPR019734">
    <property type="entry name" value="TPR_rpt"/>
</dbReference>
<dbReference type="InterPro" id="IPR003107">
    <property type="entry name" value="HAT"/>
</dbReference>
<feature type="repeat" description="TPR" evidence="1">
    <location>
        <begin position="67"/>
        <end position="100"/>
    </location>
</feature>
<dbReference type="AlphaFoldDB" id="A0A7V5LIK7"/>
<dbReference type="GO" id="GO:0006396">
    <property type="term" value="P:RNA processing"/>
    <property type="evidence" value="ECO:0007669"/>
    <property type="project" value="InterPro"/>
</dbReference>
<reference evidence="2" key="1">
    <citation type="journal article" date="2020" name="mSystems">
        <title>Genome- and Community-Level Interaction Insights into Carbon Utilization and Element Cycling Functions of Hydrothermarchaeota in Hydrothermal Sediment.</title>
        <authorList>
            <person name="Zhou Z."/>
            <person name="Liu Y."/>
            <person name="Xu W."/>
            <person name="Pan J."/>
            <person name="Luo Z.H."/>
            <person name="Li M."/>
        </authorList>
    </citation>
    <scope>NUCLEOTIDE SEQUENCE [LARGE SCALE GENOMIC DNA]</scope>
    <source>
        <strain evidence="2">HyVt-76</strain>
    </source>
</reference>
<comment type="caution">
    <text evidence="2">The sequence shown here is derived from an EMBL/GenBank/DDBJ whole genome shotgun (WGS) entry which is preliminary data.</text>
</comment>
<dbReference type="EMBL" id="DRTD01000251">
    <property type="protein sequence ID" value="HHE54822.1"/>
    <property type="molecule type" value="Genomic_DNA"/>
</dbReference>
<feature type="non-terminal residue" evidence="2">
    <location>
        <position position="884"/>
    </location>
</feature>
<gene>
    <name evidence="2" type="ORF">ENL21_03500</name>
</gene>
<protein>
    <submittedName>
        <fullName evidence="2">Tetratricopeptide repeat protein</fullName>
    </submittedName>
</protein>
<dbReference type="InterPro" id="IPR011990">
    <property type="entry name" value="TPR-like_helical_dom_sf"/>
</dbReference>
<evidence type="ECO:0000313" key="2">
    <source>
        <dbReference type="EMBL" id="HHE54822.1"/>
    </source>
</evidence>
<feature type="repeat" description="TPR" evidence="1">
    <location>
        <begin position="209"/>
        <end position="242"/>
    </location>
</feature>
<dbReference type="Pfam" id="PF13432">
    <property type="entry name" value="TPR_16"/>
    <property type="match status" value="4"/>
</dbReference>
<organism evidence="2">
    <name type="scientific">Caldithrix abyssi</name>
    <dbReference type="NCBI Taxonomy" id="187145"/>
    <lineage>
        <taxon>Bacteria</taxon>
        <taxon>Pseudomonadati</taxon>
        <taxon>Calditrichota</taxon>
        <taxon>Calditrichia</taxon>
        <taxon>Calditrichales</taxon>
        <taxon>Calditrichaceae</taxon>
        <taxon>Caldithrix</taxon>
    </lineage>
</organism>
<feature type="repeat" description="TPR" evidence="1">
    <location>
        <begin position="279"/>
        <end position="312"/>
    </location>
</feature>
<dbReference type="InterPro" id="IPR013783">
    <property type="entry name" value="Ig-like_fold"/>
</dbReference>
<dbReference type="SMART" id="SM00386">
    <property type="entry name" value="HAT"/>
    <property type="match status" value="4"/>
</dbReference>
<keyword evidence="1" id="KW-0802">TPR repeat</keyword>
<feature type="repeat" description="TPR" evidence="1">
    <location>
        <begin position="346"/>
        <end position="379"/>
    </location>
</feature>
<accession>A0A7V5LIK7</accession>
<dbReference type="PANTHER" id="PTHR12558">
    <property type="entry name" value="CELL DIVISION CYCLE 16,23,27"/>
    <property type="match status" value="1"/>
</dbReference>
<sequence length="884" mass="103257">MRFLSLNGYGDKATDLAHQYILHGDNWKNILSPAIYQPYLTTLRWTGANREYFIFLEILLEFDPDNHALYNEIAQLYEQNENWKEALYYYKKLLKESPHNAFLRYKVATMYAKMDEREKGLKVLQYFSLTLKPLPIDLYYLARYYYDLGYFEQALNIVNRIIGQKVTPEIGFSDPYAFELKTKILEASGKLTEAYNTLQKYVKDFADELQAHQLLAEYLYRHGDFKGAEKEYKKIFRLDPQNLTILRRIAMSMVYQNKVAEAHKFLEEQIRQSPFIAKDDIDYYKGYIAHIMNDYKTALINYRKALQKHPENSHILLLQGLLFEEMNDLDKALEVYKKAMAKDSAFSRYDKLGDVYLQTHKYQKALNYYSLYRNLRPNDLSVFSSIAQCYLGLGREEEIYTLIGMLQSFPESSMRSYQEAKLYEMLENYVVAQRNYLKSILLQSGVTPALRALTQLYIKMGNFLEAEVWARKYYEAAPQSPYNMDLLGTFYLESHDFVSAEYWFKKISNEIPWYYFAKNNLGLVYLRTGKYQEAKAIFEELTKTHPEQPVFQRNLALCEIRLNNLKKAENIYRQLIKEYPFILANYVDYVRYLVFSQKDTRNAGKVMKQALAIAPHNKDLNALDLLLQAFENKTKQAISGLLDLQTYYNDNNRYKQGMLALYLSLAYEKNKELKTRNEYLAIAQKMDPNDFWINEIYQKKDIPLKVVAISEKPEVVAAQQKQGLMDTFQKYEDRFTSLELVNRFKLSEVSTEKVKEKIDKQSEFDVSITPDHLQNTSSLKLVQAPKIVITDPKDGHHTRASSISVEGFITQNKKPVSIDLNGKEIKNVGASVKIKKKPDPQLYPGVIPFRVEDFPLVPGANFLTVRAKFKVGYETSATIRVGRI</sequence>
<dbReference type="GO" id="GO:0051301">
    <property type="term" value="P:cell division"/>
    <property type="evidence" value="ECO:0007669"/>
    <property type="project" value="TreeGrafter"/>
</dbReference>
<dbReference type="Gene3D" id="2.60.40.10">
    <property type="entry name" value="Immunoglobulins"/>
    <property type="match status" value="1"/>
</dbReference>
<dbReference type="SMART" id="SM00028">
    <property type="entry name" value="TPR"/>
    <property type="match status" value="9"/>
</dbReference>
<proteinExistence type="predicted"/>
<dbReference type="PANTHER" id="PTHR12558:SF44">
    <property type="entry name" value="TETRATRICOPEPTIDE REPEAT-CONTAINING PROTEIN"/>
    <property type="match status" value="1"/>
</dbReference>
<name>A0A7V5LIK7_CALAY</name>
<dbReference type="SUPFAM" id="SSF48452">
    <property type="entry name" value="TPR-like"/>
    <property type="match status" value="3"/>
</dbReference>